<sequence>MKITQKRKVNRYMSFFRNNYGFRVPYQVLVDGTLFSEQLSKYFQCELKLLTTQCVILEMEKIGPSINGALSICKQFAVHKCGHEKKPVLASKCLESMIADNNPNRYIIATQDPSLREVARAVPGTPVLYLHFRSPTLEKPSQQSTELAGATIKSSIHDQGCTMERLRQLKKQELGGQTGEEKRFKRRKAKGPNPLSCKKKKKKIGTQNSLQKAGTSADQAQRPRRRKRVKIAEHIRQELAARLSVPKTSN</sequence>
<dbReference type="FunFam" id="3.40.50.1010:FF:000006">
    <property type="entry name" value="rRNA-processing protein UTP23 homolog"/>
    <property type="match status" value="1"/>
</dbReference>
<evidence type="ECO:0000256" key="4">
    <source>
        <dbReference type="ARBA" id="ARBA00023242"/>
    </source>
</evidence>
<proteinExistence type="inferred from homology"/>
<feature type="compositionally biased region" description="Polar residues" evidence="8">
    <location>
        <begin position="205"/>
        <end position="219"/>
    </location>
</feature>
<evidence type="ECO:0000313" key="10">
    <source>
        <dbReference type="EMBL" id="KAI9554875.1"/>
    </source>
</evidence>
<evidence type="ECO:0000256" key="5">
    <source>
        <dbReference type="ARBA" id="ARBA00037300"/>
    </source>
</evidence>
<evidence type="ECO:0000313" key="11">
    <source>
        <dbReference type="Proteomes" id="UP000820818"/>
    </source>
</evidence>
<evidence type="ECO:0000259" key="9">
    <source>
        <dbReference type="Pfam" id="PF24779"/>
    </source>
</evidence>
<dbReference type="GO" id="GO:0032040">
    <property type="term" value="C:small-subunit processome"/>
    <property type="evidence" value="ECO:0007669"/>
    <property type="project" value="InterPro"/>
</dbReference>
<comment type="similarity">
    <text evidence="6">Belongs to the UTP23/FCF1 family. UTP23 subfamily.</text>
</comment>
<reference evidence="10 11" key="1">
    <citation type="submission" date="2022-05" db="EMBL/GenBank/DDBJ databases">
        <title>A multi-omics perspective on studying reproductive biology in Daphnia sinensis.</title>
        <authorList>
            <person name="Jia J."/>
        </authorList>
    </citation>
    <scope>NUCLEOTIDE SEQUENCE [LARGE SCALE GENOMIC DNA]</scope>
    <source>
        <strain evidence="10 11">WSL</strain>
    </source>
</reference>
<dbReference type="GO" id="GO:0006364">
    <property type="term" value="P:rRNA processing"/>
    <property type="evidence" value="ECO:0007669"/>
    <property type="project" value="UniProtKB-KW"/>
</dbReference>
<dbReference type="InterPro" id="IPR029060">
    <property type="entry name" value="PIN-like_dom_sf"/>
</dbReference>
<comment type="function">
    <text evidence="5">Involved in rRNA-processing and ribosome biogenesis.</text>
</comment>
<feature type="compositionally biased region" description="Basic and acidic residues" evidence="8">
    <location>
        <begin position="170"/>
        <end position="183"/>
    </location>
</feature>
<dbReference type="CDD" id="cd09866">
    <property type="entry name" value="PIN_Fcf1-Utp23-H"/>
    <property type="match status" value="1"/>
</dbReference>
<dbReference type="SUPFAM" id="SSF88723">
    <property type="entry name" value="PIN domain-like"/>
    <property type="match status" value="1"/>
</dbReference>
<evidence type="ECO:0000256" key="7">
    <source>
        <dbReference type="ARBA" id="ARBA00071400"/>
    </source>
</evidence>
<dbReference type="InterPro" id="IPR057776">
    <property type="entry name" value="UTP23_sensor"/>
</dbReference>
<dbReference type="Gene3D" id="3.40.50.1010">
    <property type="entry name" value="5'-nuclease"/>
    <property type="match status" value="1"/>
</dbReference>
<dbReference type="InterPro" id="IPR006984">
    <property type="entry name" value="Fcf1/UTP23"/>
</dbReference>
<evidence type="ECO:0000256" key="8">
    <source>
        <dbReference type="SAM" id="MobiDB-lite"/>
    </source>
</evidence>
<protein>
    <recommendedName>
        <fullName evidence="7">rRNA-processing protein UTP23 homolog</fullName>
    </recommendedName>
</protein>
<dbReference type="PANTHER" id="PTHR12416">
    <property type="entry name" value="RRNA-PROCESSING PROTEIN UTP23 HOMOLOG"/>
    <property type="match status" value="1"/>
</dbReference>
<gene>
    <name evidence="10" type="ORF">GHT06_020152</name>
</gene>
<keyword evidence="4" id="KW-0539">Nucleus</keyword>
<keyword evidence="2" id="KW-0690">Ribosome biogenesis</keyword>
<name>A0AAD5L279_9CRUS</name>
<dbReference type="Proteomes" id="UP000820818">
    <property type="component" value="Linkage Group LG8"/>
</dbReference>
<feature type="region of interest" description="Disordered" evidence="8">
    <location>
        <begin position="170"/>
        <end position="229"/>
    </location>
</feature>
<dbReference type="Pfam" id="PF04900">
    <property type="entry name" value="Fcf1"/>
    <property type="match status" value="1"/>
</dbReference>
<evidence type="ECO:0000256" key="2">
    <source>
        <dbReference type="ARBA" id="ARBA00022517"/>
    </source>
</evidence>
<dbReference type="EMBL" id="WJBH02000008">
    <property type="protein sequence ID" value="KAI9554875.1"/>
    <property type="molecule type" value="Genomic_DNA"/>
</dbReference>
<evidence type="ECO:0000256" key="6">
    <source>
        <dbReference type="ARBA" id="ARBA00038503"/>
    </source>
</evidence>
<evidence type="ECO:0000256" key="1">
    <source>
        <dbReference type="ARBA" id="ARBA00004604"/>
    </source>
</evidence>
<organism evidence="10 11">
    <name type="scientific">Daphnia sinensis</name>
    <dbReference type="NCBI Taxonomy" id="1820382"/>
    <lineage>
        <taxon>Eukaryota</taxon>
        <taxon>Metazoa</taxon>
        <taxon>Ecdysozoa</taxon>
        <taxon>Arthropoda</taxon>
        <taxon>Crustacea</taxon>
        <taxon>Branchiopoda</taxon>
        <taxon>Diplostraca</taxon>
        <taxon>Cladocera</taxon>
        <taxon>Anomopoda</taxon>
        <taxon>Daphniidae</taxon>
        <taxon>Daphnia</taxon>
        <taxon>Daphnia similis group</taxon>
    </lineage>
</organism>
<feature type="domain" description="UTP23 sensor motif region" evidence="9">
    <location>
        <begin position="184"/>
        <end position="202"/>
    </location>
</feature>
<keyword evidence="3" id="KW-0698">rRNA processing</keyword>
<evidence type="ECO:0000256" key="3">
    <source>
        <dbReference type="ARBA" id="ARBA00022552"/>
    </source>
</evidence>
<comment type="subcellular location">
    <subcellularLocation>
        <location evidence="1">Nucleus</location>
        <location evidence="1">Nucleolus</location>
    </subcellularLocation>
</comment>
<dbReference type="Pfam" id="PF24779">
    <property type="entry name" value="UTP23_sensor"/>
    <property type="match status" value="1"/>
</dbReference>
<comment type="caution">
    <text evidence="10">The sequence shown here is derived from an EMBL/GenBank/DDBJ whole genome shotgun (WGS) entry which is preliminary data.</text>
</comment>
<keyword evidence="11" id="KW-1185">Reference proteome</keyword>
<accession>A0AAD5L279</accession>
<dbReference type="AlphaFoldDB" id="A0AAD5L279"/>